<dbReference type="Pfam" id="PF13765">
    <property type="entry name" value="PRY"/>
    <property type="match status" value="1"/>
</dbReference>
<dbReference type="PANTHER" id="PTHR25465:SF32">
    <property type="entry name" value="BLOODTHIRSTY-RELATED GENE FAMILY, MEMBER 16 ISOFORM X1-RELATED"/>
    <property type="match status" value="1"/>
</dbReference>
<dbReference type="Gene3D" id="2.60.120.920">
    <property type="match status" value="1"/>
</dbReference>
<keyword evidence="4" id="KW-0862">Zinc</keyword>
<evidence type="ECO:0000256" key="6">
    <source>
        <dbReference type="PROSITE-ProRule" id="PRU00024"/>
    </source>
</evidence>
<dbReference type="InterPro" id="IPR013083">
    <property type="entry name" value="Znf_RING/FYVE/PHD"/>
</dbReference>
<dbReference type="Proteomes" id="UP000472264">
    <property type="component" value="Chromosome 18"/>
</dbReference>
<evidence type="ECO:0000313" key="12">
    <source>
        <dbReference type="Proteomes" id="UP000472264"/>
    </source>
</evidence>
<evidence type="ECO:0000259" key="9">
    <source>
        <dbReference type="PROSITE" id="PS50119"/>
    </source>
</evidence>
<feature type="domain" description="B30.2/SPRY" evidence="10">
    <location>
        <begin position="383"/>
        <end position="582"/>
    </location>
</feature>
<evidence type="ECO:0000259" key="8">
    <source>
        <dbReference type="PROSITE" id="PS50089"/>
    </source>
</evidence>
<dbReference type="CDD" id="cd19769">
    <property type="entry name" value="Bbox2_TRIM16-like"/>
    <property type="match status" value="1"/>
</dbReference>
<dbReference type="InterPro" id="IPR006574">
    <property type="entry name" value="PRY"/>
</dbReference>
<keyword evidence="3 6" id="KW-0863">Zinc-finger</keyword>
<feature type="domain" description="RING-type" evidence="8">
    <location>
        <begin position="48"/>
        <end position="88"/>
    </location>
</feature>
<dbReference type="InterPro" id="IPR043136">
    <property type="entry name" value="B30.2/SPRY_sf"/>
</dbReference>
<dbReference type="SUPFAM" id="SSF49899">
    <property type="entry name" value="Concanavalin A-like lectins/glucanases"/>
    <property type="match status" value="1"/>
</dbReference>
<evidence type="ECO:0000256" key="4">
    <source>
        <dbReference type="ARBA" id="ARBA00022833"/>
    </source>
</evidence>
<dbReference type="InterPro" id="IPR013320">
    <property type="entry name" value="ConA-like_dom_sf"/>
</dbReference>
<dbReference type="SUPFAM" id="SSF57845">
    <property type="entry name" value="B-box zinc-binding domain"/>
    <property type="match status" value="1"/>
</dbReference>
<dbReference type="PROSITE" id="PS50188">
    <property type="entry name" value="B302_SPRY"/>
    <property type="match status" value="1"/>
</dbReference>
<dbReference type="PROSITE" id="PS50089">
    <property type="entry name" value="ZF_RING_2"/>
    <property type="match status" value="1"/>
</dbReference>
<evidence type="ECO:0000256" key="7">
    <source>
        <dbReference type="SAM" id="Coils"/>
    </source>
</evidence>
<organism evidence="11 12">
    <name type="scientific">Echeneis naucrates</name>
    <name type="common">Live sharksucker</name>
    <dbReference type="NCBI Taxonomy" id="173247"/>
    <lineage>
        <taxon>Eukaryota</taxon>
        <taxon>Metazoa</taxon>
        <taxon>Chordata</taxon>
        <taxon>Craniata</taxon>
        <taxon>Vertebrata</taxon>
        <taxon>Euteleostomi</taxon>
        <taxon>Actinopterygii</taxon>
        <taxon>Neopterygii</taxon>
        <taxon>Teleostei</taxon>
        <taxon>Neoteleostei</taxon>
        <taxon>Acanthomorphata</taxon>
        <taxon>Carangaria</taxon>
        <taxon>Carangiformes</taxon>
        <taxon>Echeneidae</taxon>
        <taxon>Echeneis</taxon>
    </lineage>
</organism>
<keyword evidence="12" id="KW-1185">Reference proteome</keyword>
<dbReference type="InterPro" id="IPR017907">
    <property type="entry name" value="Znf_RING_CS"/>
</dbReference>
<dbReference type="Pfam" id="PF00643">
    <property type="entry name" value="zf-B_box"/>
    <property type="match status" value="1"/>
</dbReference>
<dbReference type="InParanoid" id="A0A665V8G6"/>
<evidence type="ECO:0000256" key="2">
    <source>
        <dbReference type="ARBA" id="ARBA00022723"/>
    </source>
</evidence>
<evidence type="ECO:0000256" key="5">
    <source>
        <dbReference type="ARBA" id="ARBA00022859"/>
    </source>
</evidence>
<dbReference type="Pfam" id="PF15227">
    <property type="entry name" value="zf-C3HC4_4"/>
    <property type="match status" value="1"/>
</dbReference>
<dbReference type="AlphaFoldDB" id="A0A665V8G6"/>
<evidence type="ECO:0000256" key="3">
    <source>
        <dbReference type="ARBA" id="ARBA00022771"/>
    </source>
</evidence>
<sequence>MEYIYIQYIYIYFIFFLQKSPFCLIAKLKYYLILRNMASVLTEAQFRCSICLDIFNNPVSIPCGHNFCLKCIKRFWDSKPTPDCPLCKETFKTRPPLRINVGLKDITAGFKKIMKTNTLLKTNNRLTPRQKVLQSNISCDMCYDNKLAAVKSCLSCQLSYCEGHLMPHLKDQTLVMHSLTDPTTFTHLCRVHKKLLVWFCRDDQMPVCVKCIEEGHKHHRTVPIEKEGKKIKHQIMKSESEVKQMIQAITRKTEEIKISVELSKTEKEQEICSSAQVFTKVVSDIERNQALLVEEMQQKQEELERGADEFLEELKQEKQNLQTRYNQLHNLLVLEDPLHFLQSVSSLTAPQHNKEWSQFKLPSDIYIRTVRRTFSKLVEFCHGLENKLSAEELSKANKYAADITLDPVTAAGWLLLSPDGKKVSIGNQQRKVSVPADPRRFDSCVSVLGKQSFTSGRHYWVVQVGDKTDWDLGVAKESINRKGAITVRPDAGYWAICRRKGGCLSACAGPSVPLHLQETPQKVGIFLDYGEGWVSFYNTEAKTHIYTFSGCTFTEPLYPYFNPCVQDNGRNTAPLVICPVETVSPTDRVIL</sequence>
<evidence type="ECO:0000256" key="1">
    <source>
        <dbReference type="ARBA" id="ARBA00022588"/>
    </source>
</evidence>
<reference evidence="11" key="3">
    <citation type="submission" date="2025-09" db="UniProtKB">
        <authorList>
            <consortium name="Ensembl"/>
        </authorList>
    </citation>
    <scope>IDENTIFICATION</scope>
</reference>
<dbReference type="GO" id="GO:0045087">
    <property type="term" value="P:innate immune response"/>
    <property type="evidence" value="ECO:0007669"/>
    <property type="project" value="UniProtKB-KW"/>
</dbReference>
<dbReference type="GeneID" id="115058876"/>
<evidence type="ECO:0000313" key="11">
    <source>
        <dbReference type="Ensembl" id="ENSENLP00000027552.1"/>
    </source>
</evidence>
<keyword evidence="5" id="KW-0391">Immunity</keyword>
<dbReference type="InterPro" id="IPR001870">
    <property type="entry name" value="B30.2/SPRY"/>
</dbReference>
<reference evidence="11" key="2">
    <citation type="submission" date="2025-08" db="UniProtKB">
        <authorList>
            <consortium name="Ensembl"/>
        </authorList>
    </citation>
    <scope>IDENTIFICATION</scope>
</reference>
<dbReference type="SMART" id="SM00589">
    <property type="entry name" value="PRY"/>
    <property type="match status" value="1"/>
</dbReference>
<keyword evidence="2" id="KW-0479">Metal-binding</keyword>
<dbReference type="SMART" id="SM00449">
    <property type="entry name" value="SPRY"/>
    <property type="match status" value="1"/>
</dbReference>
<dbReference type="Pfam" id="PF25600">
    <property type="entry name" value="TRIM_CC"/>
    <property type="match status" value="1"/>
</dbReference>
<protein>
    <submittedName>
        <fullName evidence="11">E3 ubiquitin-protein ligase TRIM21-like</fullName>
    </submittedName>
</protein>
<dbReference type="OMA" id="ADAKTHI"/>
<dbReference type="Gene3D" id="3.30.160.60">
    <property type="entry name" value="Classic Zinc Finger"/>
    <property type="match status" value="1"/>
</dbReference>
<dbReference type="RefSeq" id="XP_029382287.1">
    <property type="nucleotide sequence ID" value="XM_029526427.1"/>
</dbReference>
<dbReference type="GO" id="GO:0005737">
    <property type="term" value="C:cytoplasm"/>
    <property type="evidence" value="ECO:0007669"/>
    <property type="project" value="UniProtKB-ARBA"/>
</dbReference>
<dbReference type="InterPro" id="IPR058030">
    <property type="entry name" value="TRIM8/14/16/25/29/45/65_CC"/>
</dbReference>
<dbReference type="CDD" id="cd13733">
    <property type="entry name" value="SPRY_PRY_C-I_1"/>
    <property type="match status" value="1"/>
</dbReference>
<dbReference type="Pfam" id="PF00622">
    <property type="entry name" value="SPRY"/>
    <property type="match status" value="1"/>
</dbReference>
<dbReference type="Gene3D" id="4.10.830.40">
    <property type="match status" value="1"/>
</dbReference>
<feature type="domain" description="B box-type" evidence="9">
    <location>
        <begin position="184"/>
        <end position="224"/>
    </location>
</feature>
<dbReference type="OrthoDB" id="6105938at2759"/>
<reference evidence="11" key="1">
    <citation type="submission" date="2021-04" db="EMBL/GenBank/DDBJ databases">
        <authorList>
            <consortium name="Wellcome Sanger Institute Data Sharing"/>
        </authorList>
    </citation>
    <scope>NUCLEOTIDE SEQUENCE [LARGE SCALE GENOMIC DNA]</scope>
</reference>
<dbReference type="InterPro" id="IPR003879">
    <property type="entry name" value="Butyrophylin_SPRY"/>
</dbReference>
<accession>A0A665V8G6</accession>
<keyword evidence="7" id="KW-0175">Coiled coil</keyword>
<name>A0A665V8G6_ECHNA</name>
<dbReference type="GO" id="GO:0008270">
    <property type="term" value="F:zinc ion binding"/>
    <property type="evidence" value="ECO:0007669"/>
    <property type="project" value="UniProtKB-KW"/>
</dbReference>
<dbReference type="PRINTS" id="PR01407">
    <property type="entry name" value="BUTYPHLNCDUF"/>
</dbReference>
<gene>
    <name evidence="11" type="primary">LOC115058876</name>
</gene>
<keyword evidence="1" id="KW-0399">Innate immunity</keyword>
<dbReference type="SMART" id="SM00336">
    <property type="entry name" value="BBOX"/>
    <property type="match status" value="1"/>
</dbReference>
<dbReference type="InterPro" id="IPR003877">
    <property type="entry name" value="SPRY_dom"/>
</dbReference>
<dbReference type="SUPFAM" id="SSF57850">
    <property type="entry name" value="RING/U-box"/>
    <property type="match status" value="1"/>
</dbReference>
<feature type="coiled-coil region" evidence="7">
    <location>
        <begin position="282"/>
        <end position="331"/>
    </location>
</feature>
<dbReference type="InterPro" id="IPR000315">
    <property type="entry name" value="Znf_B-box"/>
</dbReference>
<dbReference type="PROSITE" id="PS00518">
    <property type="entry name" value="ZF_RING_1"/>
    <property type="match status" value="1"/>
</dbReference>
<dbReference type="FunFam" id="2.60.120.920:FF:000004">
    <property type="entry name" value="Butyrophilin subfamily 1 member A1"/>
    <property type="match status" value="1"/>
</dbReference>
<dbReference type="Gene3D" id="3.30.40.10">
    <property type="entry name" value="Zinc/RING finger domain, C3HC4 (zinc finger)"/>
    <property type="match status" value="1"/>
</dbReference>
<dbReference type="Ensembl" id="ENSENLT00000028385.1">
    <property type="protein sequence ID" value="ENSENLP00000027552.1"/>
    <property type="gene ID" value="ENSENLG00000012360.1"/>
</dbReference>
<dbReference type="PANTHER" id="PTHR25465">
    <property type="entry name" value="B-BOX DOMAIN CONTAINING"/>
    <property type="match status" value="1"/>
</dbReference>
<proteinExistence type="predicted"/>
<dbReference type="SMART" id="SM00184">
    <property type="entry name" value="RING"/>
    <property type="match status" value="1"/>
</dbReference>
<dbReference type="InterPro" id="IPR051051">
    <property type="entry name" value="E3_ubiq-ligase_TRIM/RNF"/>
</dbReference>
<dbReference type="InterPro" id="IPR001841">
    <property type="entry name" value="Znf_RING"/>
</dbReference>
<dbReference type="PROSITE" id="PS50119">
    <property type="entry name" value="ZF_BBOX"/>
    <property type="match status" value="1"/>
</dbReference>
<evidence type="ECO:0000259" key="10">
    <source>
        <dbReference type="PROSITE" id="PS50188"/>
    </source>
</evidence>